<dbReference type="AlphaFoldDB" id="A0AAE8LYQ0"/>
<sequence>MEEKEEEEEKRRTSPNKDRKEMQAQGS</sequence>
<organism evidence="2 3">
    <name type="scientific">Fusarium torulosum</name>
    <dbReference type="NCBI Taxonomy" id="33205"/>
    <lineage>
        <taxon>Eukaryota</taxon>
        <taxon>Fungi</taxon>
        <taxon>Dikarya</taxon>
        <taxon>Ascomycota</taxon>
        <taxon>Pezizomycotina</taxon>
        <taxon>Sordariomycetes</taxon>
        <taxon>Hypocreomycetidae</taxon>
        <taxon>Hypocreales</taxon>
        <taxon>Nectriaceae</taxon>
        <taxon>Fusarium</taxon>
    </lineage>
</organism>
<evidence type="ECO:0000313" key="2">
    <source>
        <dbReference type="EMBL" id="SPJ70930.1"/>
    </source>
</evidence>
<comment type="caution">
    <text evidence="2">The sequence shown here is derived from an EMBL/GenBank/DDBJ whole genome shotgun (WGS) entry which is preliminary data.</text>
</comment>
<evidence type="ECO:0000256" key="1">
    <source>
        <dbReference type="SAM" id="MobiDB-lite"/>
    </source>
</evidence>
<dbReference type="EMBL" id="ONZP01000024">
    <property type="protein sequence ID" value="SPJ70930.1"/>
    <property type="molecule type" value="Genomic_DNA"/>
</dbReference>
<dbReference type="Proteomes" id="UP001187734">
    <property type="component" value="Unassembled WGS sequence"/>
</dbReference>
<keyword evidence="3" id="KW-1185">Reference proteome</keyword>
<gene>
    <name evidence="2" type="ORF">FTOL_00658</name>
</gene>
<reference evidence="2" key="1">
    <citation type="submission" date="2018-03" db="EMBL/GenBank/DDBJ databases">
        <authorList>
            <person name="Guldener U."/>
        </authorList>
    </citation>
    <scope>NUCLEOTIDE SEQUENCE</scope>
</reference>
<protein>
    <submittedName>
        <fullName evidence="2">Uncharacterized protein</fullName>
    </submittedName>
</protein>
<feature type="region of interest" description="Disordered" evidence="1">
    <location>
        <begin position="1"/>
        <end position="27"/>
    </location>
</feature>
<evidence type="ECO:0000313" key="3">
    <source>
        <dbReference type="Proteomes" id="UP001187734"/>
    </source>
</evidence>
<accession>A0AAE8LYQ0</accession>
<proteinExistence type="predicted"/>
<name>A0AAE8LYQ0_9HYPO</name>